<evidence type="ECO:0008006" key="3">
    <source>
        <dbReference type="Google" id="ProtNLM"/>
    </source>
</evidence>
<organism evidence="1 2">
    <name type="scientific">Marinobacter salarius</name>
    <dbReference type="NCBI Taxonomy" id="1420917"/>
    <lineage>
        <taxon>Bacteria</taxon>
        <taxon>Pseudomonadati</taxon>
        <taxon>Pseudomonadota</taxon>
        <taxon>Gammaproteobacteria</taxon>
        <taxon>Pseudomonadales</taxon>
        <taxon>Marinobacteraceae</taxon>
        <taxon>Marinobacter</taxon>
    </lineage>
</organism>
<evidence type="ECO:0000313" key="2">
    <source>
        <dbReference type="Proteomes" id="UP000199211"/>
    </source>
</evidence>
<proteinExistence type="predicted"/>
<gene>
    <name evidence="1" type="ORF">SAMN04487868_1414</name>
</gene>
<evidence type="ECO:0000313" key="1">
    <source>
        <dbReference type="EMBL" id="SFM15128.1"/>
    </source>
</evidence>
<name>A0ABY1FUT8_9GAMM</name>
<keyword evidence="2" id="KW-1185">Reference proteome</keyword>
<accession>A0ABY1FUT8</accession>
<dbReference type="RefSeq" id="WP_091644666.1">
    <property type="nucleotide sequence ID" value="NZ_FOTV01000041.1"/>
</dbReference>
<dbReference type="Proteomes" id="UP000199211">
    <property type="component" value="Unassembled WGS sequence"/>
</dbReference>
<sequence length="376" mass="43567">MKKYTKKQRKNDVNRTYLQRKLGYKFYARESRSSRNRREHLFRTINRKIDRLIAEGLNARSNIDGRVVLNLPEKMNLSSNYNETMRYINAIRALSHNPRSARFYRLASVRFDALKDISSSAALLLTSELSRWDDSIRNNLTPQTHNWDPIIFEKFRSLGFFNLFRKASVSAPSDQKESDVHFVKYIKGNHEDKDYRRLRRQLLQIIGEKVKKWPLLHGGLDEAITNVCHHAYPSTLKIREKDKNWYLTGAFNEKTRELKIVFCDQGIGVPASLPTSKIWEKVLESISSLPSFNRRKHATLLKAAMEVSRTSTDQNDRGKGLPDMKEFIRERGAGYLALMSGHGLYKLTVNGSGEANKTDTLDYPVEGTLIIWRVQL</sequence>
<protein>
    <recommendedName>
        <fullName evidence="3">ATP-binding protein</fullName>
    </recommendedName>
</protein>
<comment type="caution">
    <text evidence="1">The sequence shown here is derived from an EMBL/GenBank/DDBJ whole genome shotgun (WGS) entry which is preliminary data.</text>
</comment>
<dbReference type="EMBL" id="FOTV01000041">
    <property type="protein sequence ID" value="SFM15128.1"/>
    <property type="molecule type" value="Genomic_DNA"/>
</dbReference>
<reference evidence="1 2" key="1">
    <citation type="submission" date="2016-10" db="EMBL/GenBank/DDBJ databases">
        <authorList>
            <person name="Varghese N."/>
            <person name="Submissions S."/>
        </authorList>
    </citation>
    <scope>NUCLEOTIDE SEQUENCE [LARGE SCALE GENOMIC DNA]</scope>
    <source>
        <strain evidence="1 2">DSM 26291</strain>
    </source>
</reference>